<comment type="caution">
    <text evidence="1">The sequence shown here is derived from an EMBL/GenBank/DDBJ whole genome shotgun (WGS) entry which is preliminary data.</text>
</comment>
<accession>A0ABM9AVD2</accession>
<dbReference type="InterPro" id="IPR055015">
    <property type="entry name" value="GCX_COOH"/>
</dbReference>
<reference evidence="1" key="1">
    <citation type="submission" date="2021-12" db="EMBL/GenBank/DDBJ databases">
        <authorList>
            <person name="Rodrigo-Torres L."/>
            <person name="Arahal R. D."/>
            <person name="Lucena T."/>
        </authorList>
    </citation>
    <scope>NUCLEOTIDE SEQUENCE</scope>
    <source>
        <strain evidence="1">CECT 8858</strain>
    </source>
</reference>
<proteinExistence type="predicted"/>
<name>A0ABM9AVD2_9BACT</name>
<evidence type="ECO:0000313" key="2">
    <source>
        <dbReference type="Proteomes" id="UP000837932"/>
    </source>
</evidence>
<dbReference type="Proteomes" id="UP000837932">
    <property type="component" value="Unassembled WGS sequence"/>
</dbReference>
<dbReference type="NCBIfam" id="NF045639">
    <property type="entry name" value="GCX_COOH"/>
    <property type="match status" value="1"/>
</dbReference>
<evidence type="ECO:0000313" key="1">
    <source>
        <dbReference type="EMBL" id="CAH0998001.1"/>
    </source>
</evidence>
<keyword evidence="2" id="KW-1185">Reference proteome</keyword>
<organism evidence="1 2">
    <name type="scientific">Emticicia aquatica</name>
    <dbReference type="NCBI Taxonomy" id="1681835"/>
    <lineage>
        <taxon>Bacteria</taxon>
        <taxon>Pseudomonadati</taxon>
        <taxon>Bacteroidota</taxon>
        <taxon>Cytophagia</taxon>
        <taxon>Cytophagales</taxon>
        <taxon>Leadbetterellaceae</taxon>
        <taxon>Emticicia</taxon>
    </lineage>
</organism>
<dbReference type="EMBL" id="CAKLPY010000009">
    <property type="protein sequence ID" value="CAH0998001.1"/>
    <property type="molecule type" value="Genomic_DNA"/>
</dbReference>
<protein>
    <submittedName>
        <fullName evidence="1">Uncharacterized protein</fullName>
    </submittedName>
</protein>
<sequence>MINVSFSIPTGILTSGTDYLYVRTKDELGKWSEVLMKQLDNLPNLTPSIVKAEYFLDTDPGFGNGINIPITAGQTTLSGVNFNLNYGSLSNGLHSLWVRSKDEKGKWSIVANQKIMKVTPHILANATPNPVCAGSAISVSFNTNIVGTFTYEAFISNSAGSFTNKISLGNISSSASSSTIFGTIPDFIAKSDTYKIRVESSNGITGIESDYIIVKECINDCNQVITLVSPNDNYLNQTITKTSNESITATNIVAGTSKVTYKSNKFILLDAQNGAGFTVENGAVFKAEIGGCQ</sequence>
<gene>
    <name evidence="1" type="ORF">EMA8858_04136</name>
</gene>